<dbReference type="InParanoid" id="A0A1Y2LNU4"/>
<proteinExistence type="predicted"/>
<feature type="domain" description="F-box" evidence="1">
    <location>
        <begin position="20"/>
        <end position="59"/>
    </location>
</feature>
<dbReference type="SMART" id="SM00256">
    <property type="entry name" value="FBOX"/>
    <property type="match status" value="1"/>
</dbReference>
<dbReference type="Pfam" id="PF00646">
    <property type="entry name" value="F-box"/>
    <property type="match status" value="1"/>
</dbReference>
<evidence type="ECO:0000313" key="3">
    <source>
        <dbReference type="Proteomes" id="UP000193240"/>
    </source>
</evidence>
<keyword evidence="3" id="KW-1185">Reference proteome</keyword>
<dbReference type="CDD" id="cd09917">
    <property type="entry name" value="F-box_SF"/>
    <property type="match status" value="1"/>
</dbReference>
<gene>
    <name evidence="2" type="ORF">B5807_09296</name>
</gene>
<organism evidence="2 3">
    <name type="scientific">Epicoccum nigrum</name>
    <name type="common">Soil fungus</name>
    <name type="synonym">Epicoccum purpurascens</name>
    <dbReference type="NCBI Taxonomy" id="105696"/>
    <lineage>
        <taxon>Eukaryota</taxon>
        <taxon>Fungi</taxon>
        <taxon>Dikarya</taxon>
        <taxon>Ascomycota</taxon>
        <taxon>Pezizomycotina</taxon>
        <taxon>Dothideomycetes</taxon>
        <taxon>Pleosporomycetidae</taxon>
        <taxon>Pleosporales</taxon>
        <taxon>Pleosporineae</taxon>
        <taxon>Didymellaceae</taxon>
        <taxon>Epicoccum</taxon>
    </lineage>
</organism>
<accession>A0A1Y2LNU4</accession>
<protein>
    <recommendedName>
        <fullName evidence="1">F-box domain-containing protein</fullName>
    </recommendedName>
</protein>
<dbReference type="InterPro" id="IPR036047">
    <property type="entry name" value="F-box-like_dom_sf"/>
</dbReference>
<dbReference type="SUPFAM" id="SSF81383">
    <property type="entry name" value="F-box domain"/>
    <property type="match status" value="1"/>
</dbReference>
<sequence length="263" mass="30144">MPRKKKSDSLVPAKPNVLLLPKVVFELITHLDCLSLLSCQRVCRAWASAISRSPDAQQRLFMVADDRPFLALKAAEEHDIATKAPAAWKKPSERITRRPEFRQLFNPWFYKQGRNPFEMYRRFDCRHLGRPTWRFTDRVCSGRLDFVYHDPHKLVALVNGSQASSFRMFLTQPPIKRVIVSVGNGYGPSETFDIERAEGVRIGDVMAKLKGSHAVNFLGAMDQGERTRIVSLRIDEHFEGVRFMPLQQLVKDKHGNIDAKTIL</sequence>
<dbReference type="InterPro" id="IPR001810">
    <property type="entry name" value="F-box_dom"/>
</dbReference>
<evidence type="ECO:0000259" key="1">
    <source>
        <dbReference type="SMART" id="SM00256"/>
    </source>
</evidence>
<dbReference type="Proteomes" id="UP000193240">
    <property type="component" value="Unassembled WGS sequence"/>
</dbReference>
<reference evidence="2 3" key="1">
    <citation type="journal article" date="2017" name="Genome Announc.">
        <title>Genome sequence of the saprophytic ascomycete Epicoccum nigrum ICMP 19927 strain isolated from New Zealand.</title>
        <authorList>
            <person name="Fokin M."/>
            <person name="Fleetwood D."/>
            <person name="Weir B.S."/>
            <person name="Villas-Boas S.G."/>
        </authorList>
    </citation>
    <scope>NUCLEOTIDE SEQUENCE [LARGE SCALE GENOMIC DNA]</scope>
    <source>
        <strain evidence="2 3">ICMP 19927</strain>
    </source>
</reference>
<dbReference type="EMBL" id="KZ107855">
    <property type="protein sequence ID" value="OSS45212.1"/>
    <property type="molecule type" value="Genomic_DNA"/>
</dbReference>
<evidence type="ECO:0000313" key="2">
    <source>
        <dbReference type="EMBL" id="OSS45212.1"/>
    </source>
</evidence>
<name>A0A1Y2LNU4_EPING</name>
<dbReference type="AlphaFoldDB" id="A0A1Y2LNU4"/>